<dbReference type="EMBL" id="KN835541">
    <property type="protein sequence ID" value="KIK36307.1"/>
    <property type="molecule type" value="Genomic_DNA"/>
</dbReference>
<dbReference type="HOGENOM" id="CLU_2819731_0_0_1"/>
<proteinExistence type="predicted"/>
<evidence type="ECO:0000259" key="1">
    <source>
        <dbReference type="Pfam" id="PF01926"/>
    </source>
</evidence>
<name>A0A0D0APM7_9AGAM</name>
<dbReference type="STRING" id="930992.A0A0D0APM7"/>
<gene>
    <name evidence="2" type="ORF">CY34DRAFT_56274</name>
</gene>
<dbReference type="Gene3D" id="3.40.50.300">
    <property type="entry name" value="P-loop containing nucleotide triphosphate hydrolases"/>
    <property type="match status" value="1"/>
</dbReference>
<feature type="non-terminal residue" evidence="2">
    <location>
        <position position="67"/>
    </location>
</feature>
<dbReference type="SUPFAM" id="SSF52540">
    <property type="entry name" value="P-loop containing nucleoside triphosphate hydrolases"/>
    <property type="match status" value="1"/>
</dbReference>
<reference evidence="2 3" key="1">
    <citation type="submission" date="2014-04" db="EMBL/GenBank/DDBJ databases">
        <authorList>
            <consortium name="DOE Joint Genome Institute"/>
            <person name="Kuo A."/>
            <person name="Ruytinx J."/>
            <person name="Rineau F."/>
            <person name="Colpaert J."/>
            <person name="Kohler A."/>
            <person name="Nagy L.G."/>
            <person name="Floudas D."/>
            <person name="Copeland A."/>
            <person name="Barry K.W."/>
            <person name="Cichocki N."/>
            <person name="Veneault-Fourrey C."/>
            <person name="LaButti K."/>
            <person name="Lindquist E.A."/>
            <person name="Lipzen A."/>
            <person name="Lundell T."/>
            <person name="Morin E."/>
            <person name="Murat C."/>
            <person name="Sun H."/>
            <person name="Tunlid A."/>
            <person name="Henrissat B."/>
            <person name="Grigoriev I.V."/>
            <person name="Hibbett D.S."/>
            <person name="Martin F."/>
            <person name="Nordberg H.P."/>
            <person name="Cantor M.N."/>
            <person name="Hua S.X."/>
        </authorList>
    </citation>
    <scope>NUCLEOTIDE SEQUENCE [LARGE SCALE GENOMIC DNA]</scope>
    <source>
        <strain evidence="2 3">UH-Slu-Lm8-n1</strain>
    </source>
</reference>
<dbReference type="AlphaFoldDB" id="A0A0D0APM7"/>
<evidence type="ECO:0000313" key="3">
    <source>
        <dbReference type="Proteomes" id="UP000054485"/>
    </source>
</evidence>
<dbReference type="OrthoDB" id="391988at2759"/>
<dbReference type="InterPro" id="IPR027417">
    <property type="entry name" value="P-loop_NTPase"/>
</dbReference>
<dbReference type="GO" id="GO:0005525">
    <property type="term" value="F:GTP binding"/>
    <property type="evidence" value="ECO:0007669"/>
    <property type="project" value="InterPro"/>
</dbReference>
<protein>
    <recommendedName>
        <fullName evidence="1">G domain-containing protein</fullName>
    </recommendedName>
</protein>
<sequence>TSSDVLQICPRFRLLVIGKTGVGKSSLIQQAFGINDVHVSEYRRGEADIDKEFIAPENQRFVLHDSE</sequence>
<dbReference type="InterPro" id="IPR006073">
    <property type="entry name" value="GTP-bd"/>
</dbReference>
<dbReference type="Pfam" id="PF01926">
    <property type="entry name" value="MMR_HSR1"/>
    <property type="match status" value="1"/>
</dbReference>
<keyword evidence="3" id="KW-1185">Reference proteome</keyword>
<reference evidence="3" key="2">
    <citation type="submission" date="2015-01" db="EMBL/GenBank/DDBJ databases">
        <title>Evolutionary Origins and Diversification of the Mycorrhizal Mutualists.</title>
        <authorList>
            <consortium name="DOE Joint Genome Institute"/>
            <consortium name="Mycorrhizal Genomics Consortium"/>
            <person name="Kohler A."/>
            <person name="Kuo A."/>
            <person name="Nagy L.G."/>
            <person name="Floudas D."/>
            <person name="Copeland A."/>
            <person name="Barry K.W."/>
            <person name="Cichocki N."/>
            <person name="Veneault-Fourrey C."/>
            <person name="LaButti K."/>
            <person name="Lindquist E.A."/>
            <person name="Lipzen A."/>
            <person name="Lundell T."/>
            <person name="Morin E."/>
            <person name="Murat C."/>
            <person name="Riley R."/>
            <person name="Ohm R."/>
            <person name="Sun H."/>
            <person name="Tunlid A."/>
            <person name="Henrissat B."/>
            <person name="Grigoriev I.V."/>
            <person name="Hibbett D.S."/>
            <person name="Martin F."/>
        </authorList>
    </citation>
    <scope>NUCLEOTIDE SEQUENCE [LARGE SCALE GENOMIC DNA]</scope>
    <source>
        <strain evidence="3">UH-Slu-Lm8-n1</strain>
    </source>
</reference>
<organism evidence="2 3">
    <name type="scientific">Suillus luteus UH-Slu-Lm8-n1</name>
    <dbReference type="NCBI Taxonomy" id="930992"/>
    <lineage>
        <taxon>Eukaryota</taxon>
        <taxon>Fungi</taxon>
        <taxon>Dikarya</taxon>
        <taxon>Basidiomycota</taxon>
        <taxon>Agaricomycotina</taxon>
        <taxon>Agaricomycetes</taxon>
        <taxon>Agaricomycetidae</taxon>
        <taxon>Boletales</taxon>
        <taxon>Suillineae</taxon>
        <taxon>Suillaceae</taxon>
        <taxon>Suillus</taxon>
    </lineage>
</organism>
<dbReference type="InParanoid" id="A0A0D0APM7"/>
<dbReference type="Proteomes" id="UP000054485">
    <property type="component" value="Unassembled WGS sequence"/>
</dbReference>
<evidence type="ECO:0000313" key="2">
    <source>
        <dbReference type="EMBL" id="KIK36307.1"/>
    </source>
</evidence>
<feature type="non-terminal residue" evidence="2">
    <location>
        <position position="1"/>
    </location>
</feature>
<accession>A0A0D0APM7</accession>
<feature type="domain" description="G" evidence="1">
    <location>
        <begin position="14"/>
        <end position="65"/>
    </location>
</feature>